<dbReference type="SUPFAM" id="SSF52540">
    <property type="entry name" value="P-loop containing nucleoside triphosphate hydrolases"/>
    <property type="match status" value="1"/>
</dbReference>
<dbReference type="Pfam" id="PF00005">
    <property type="entry name" value="ABC_tran"/>
    <property type="match status" value="1"/>
</dbReference>
<keyword evidence="11" id="KW-1185">Reference proteome</keyword>
<proteinExistence type="predicted"/>
<comment type="caution">
    <text evidence="10">The sequence shown here is derived from an EMBL/GenBank/DDBJ whole genome shotgun (WGS) entry which is preliminary data.</text>
</comment>
<keyword evidence="4 10" id="KW-0067">ATP-binding</keyword>
<reference evidence="10" key="1">
    <citation type="submission" date="2022-04" db="EMBL/GenBank/DDBJ databases">
        <title>Roseibium sp. CAU 1639 isolated from mud.</title>
        <authorList>
            <person name="Kim W."/>
        </authorList>
    </citation>
    <scope>NUCLEOTIDE SEQUENCE</scope>
    <source>
        <strain evidence="10">CAU 1639</strain>
    </source>
</reference>
<dbReference type="Pfam" id="PF00664">
    <property type="entry name" value="ABC_membrane"/>
    <property type="match status" value="1"/>
</dbReference>
<sequence>MNYQSDLSRPSHVHGSPETMFHRQKTDLETVLLAALTALGWRRSADVLTAAIPVSTGIDTLDEASMVLDLVDVGASVETKIPATWRSGLDGALLVQDKEGVHALVREDSRETSVSSSSLTHDKTRQRVEHATKLLFIHNPEHSVAAVHALTIRNRINRVAGTALVLSLVLNALALFIPFFSMAIFDRVLGAQATQSLIPLLTGAGVVLLAILALRSLRSRLLAAEYARLGSTTRLMSFSRILRLPHAMRQRLGFDRLQNRLQSTAQSAEIFASQNTAAIFDAPFVPLSILAIAFVGGWMALVPAVYLTLFFTLSWVLSETRQSLDPQLENANAKRVEALTELSAKAADIQHIEHGTTWFARFASIARQAAFAKHLQATRAAALQSLAYVLGTGAALTTLCVGLALAMSGAITAGALIGTMLLTWRITGPSQAFFLALPRLKGIKAAIAGLDQAFSWGTPQAKPAALERLEGGAPAISAKGLYFKYDQTADPAITGVSLDCAPGSLTIVMGPNGSGKSTFLKLVSGLVLPQSGRLAINGRSVTQYDPDELARATRWLNLGDPSDGSGPDAVPDRPDPGSRLIVLDDSIGSDTACNREGLTALLTSLKGRATVFVATHDTSLAALADNALVLDDGAPAYFGPVTPQVSPLSPPEETR</sequence>
<dbReference type="InterPro" id="IPR011527">
    <property type="entry name" value="ABC1_TM_dom"/>
</dbReference>
<evidence type="ECO:0000259" key="9">
    <source>
        <dbReference type="PROSITE" id="PS50929"/>
    </source>
</evidence>
<evidence type="ECO:0000256" key="4">
    <source>
        <dbReference type="ARBA" id="ARBA00022840"/>
    </source>
</evidence>
<feature type="region of interest" description="Disordered" evidence="7">
    <location>
        <begin position="1"/>
        <end position="20"/>
    </location>
</feature>
<evidence type="ECO:0000256" key="6">
    <source>
        <dbReference type="ARBA" id="ARBA00023136"/>
    </source>
</evidence>
<dbReference type="SUPFAM" id="SSF90123">
    <property type="entry name" value="ABC transporter transmembrane region"/>
    <property type="match status" value="1"/>
</dbReference>
<protein>
    <submittedName>
        <fullName evidence="10">ATP-binding cassette domain-containing protein</fullName>
    </submittedName>
</protein>
<organism evidence="10 11">
    <name type="scientific">Roseibium sediminicola</name>
    <dbReference type="NCBI Taxonomy" id="2933272"/>
    <lineage>
        <taxon>Bacteria</taxon>
        <taxon>Pseudomonadati</taxon>
        <taxon>Pseudomonadota</taxon>
        <taxon>Alphaproteobacteria</taxon>
        <taxon>Hyphomicrobiales</taxon>
        <taxon>Stappiaceae</taxon>
        <taxon>Roseibium</taxon>
    </lineage>
</organism>
<evidence type="ECO:0000256" key="1">
    <source>
        <dbReference type="ARBA" id="ARBA00004651"/>
    </source>
</evidence>
<dbReference type="InterPro" id="IPR027417">
    <property type="entry name" value="P-loop_NTPase"/>
</dbReference>
<gene>
    <name evidence="10" type="ORF">M0H32_16165</name>
</gene>
<feature type="transmembrane region" description="Helical" evidence="8">
    <location>
        <begin position="197"/>
        <end position="214"/>
    </location>
</feature>
<dbReference type="GO" id="GO:0005524">
    <property type="term" value="F:ATP binding"/>
    <property type="evidence" value="ECO:0007669"/>
    <property type="project" value="UniProtKB-KW"/>
</dbReference>
<evidence type="ECO:0000313" key="11">
    <source>
        <dbReference type="Proteomes" id="UP001431221"/>
    </source>
</evidence>
<dbReference type="PANTHER" id="PTHR43394">
    <property type="entry name" value="ATP-DEPENDENT PERMEASE MDL1, MITOCHONDRIAL"/>
    <property type="match status" value="1"/>
</dbReference>
<evidence type="ECO:0000256" key="2">
    <source>
        <dbReference type="ARBA" id="ARBA00022692"/>
    </source>
</evidence>
<dbReference type="Gene3D" id="1.20.1560.10">
    <property type="entry name" value="ABC transporter type 1, transmembrane domain"/>
    <property type="match status" value="1"/>
</dbReference>
<evidence type="ECO:0000256" key="3">
    <source>
        <dbReference type="ARBA" id="ARBA00022741"/>
    </source>
</evidence>
<dbReference type="Gene3D" id="3.40.50.300">
    <property type="entry name" value="P-loop containing nucleotide triphosphate hydrolases"/>
    <property type="match status" value="2"/>
</dbReference>
<dbReference type="SMART" id="SM00382">
    <property type="entry name" value="AAA"/>
    <property type="match status" value="1"/>
</dbReference>
<dbReference type="RefSeq" id="WP_248155846.1">
    <property type="nucleotide sequence ID" value="NZ_JALNMJ010000011.1"/>
</dbReference>
<dbReference type="InterPro" id="IPR003593">
    <property type="entry name" value="AAA+_ATPase"/>
</dbReference>
<feature type="transmembrane region" description="Helical" evidence="8">
    <location>
        <begin position="163"/>
        <end position="185"/>
    </location>
</feature>
<dbReference type="EMBL" id="JALNMJ010000011">
    <property type="protein sequence ID" value="MCK7613705.1"/>
    <property type="molecule type" value="Genomic_DNA"/>
</dbReference>
<dbReference type="InterPro" id="IPR003439">
    <property type="entry name" value="ABC_transporter-like_ATP-bd"/>
</dbReference>
<feature type="domain" description="ABC transmembrane type-1" evidence="9">
    <location>
        <begin position="163"/>
        <end position="442"/>
    </location>
</feature>
<feature type="transmembrane region" description="Helical" evidence="8">
    <location>
        <begin position="394"/>
        <end position="422"/>
    </location>
</feature>
<evidence type="ECO:0000256" key="7">
    <source>
        <dbReference type="SAM" id="MobiDB-lite"/>
    </source>
</evidence>
<comment type="subcellular location">
    <subcellularLocation>
        <location evidence="1">Cell membrane</location>
        <topology evidence="1">Multi-pass membrane protein</topology>
    </subcellularLocation>
</comment>
<keyword evidence="3" id="KW-0547">Nucleotide-binding</keyword>
<dbReference type="PANTHER" id="PTHR43394:SF1">
    <property type="entry name" value="ATP-BINDING CASSETTE SUB-FAMILY B MEMBER 10, MITOCHONDRIAL"/>
    <property type="match status" value="1"/>
</dbReference>
<evidence type="ECO:0000256" key="5">
    <source>
        <dbReference type="ARBA" id="ARBA00022989"/>
    </source>
</evidence>
<evidence type="ECO:0000313" key="10">
    <source>
        <dbReference type="EMBL" id="MCK7613705.1"/>
    </source>
</evidence>
<keyword evidence="6 8" id="KW-0472">Membrane</keyword>
<accession>A0ABT0GY10</accession>
<dbReference type="PROSITE" id="PS50929">
    <property type="entry name" value="ABC_TM1F"/>
    <property type="match status" value="1"/>
</dbReference>
<name>A0ABT0GY10_9HYPH</name>
<keyword evidence="5 8" id="KW-1133">Transmembrane helix</keyword>
<evidence type="ECO:0000256" key="8">
    <source>
        <dbReference type="SAM" id="Phobius"/>
    </source>
</evidence>
<dbReference type="InterPro" id="IPR039421">
    <property type="entry name" value="Type_1_exporter"/>
</dbReference>
<keyword evidence="2 8" id="KW-0812">Transmembrane</keyword>
<dbReference type="Proteomes" id="UP001431221">
    <property type="component" value="Unassembled WGS sequence"/>
</dbReference>
<feature type="transmembrane region" description="Helical" evidence="8">
    <location>
        <begin position="289"/>
        <end position="317"/>
    </location>
</feature>
<dbReference type="InterPro" id="IPR036640">
    <property type="entry name" value="ABC1_TM_sf"/>
</dbReference>